<dbReference type="InterPro" id="IPR020845">
    <property type="entry name" value="AMP-binding_CS"/>
</dbReference>
<dbReference type="SUPFAM" id="SSF51735">
    <property type="entry name" value="NAD(P)-binding Rossmann-fold domains"/>
    <property type="match status" value="1"/>
</dbReference>
<dbReference type="EMBL" id="KN834799">
    <property type="protein sequence ID" value="KIK56246.1"/>
    <property type="molecule type" value="Genomic_DNA"/>
</dbReference>
<sequence length="1078" mass="120272">MAFFRPLLNLMYLPGNSQDINGLPELIQFNAKYNPDHVFCLQAQAGEGSLPFSRITFSQLEQAMERCCSWLVFCHVTNGRREGEAYPNPVGILLGSDITIFIYIAALLRIGTPVLCLSARLTSKAIVHLLEATSTNTIIHNQQVTHLSKAVRSQYDQVQLVAGPNYANFLDSDHPGHCGLPVPPSYMHRIRHEFGAIIMHSSGTTGLPKPIYHAPSYLLLYATCHCMPEQKEAYFPNVSTLPLYHRFGLLAPSLALSIGLLCVLPSASIIPTAREALSALRNTNARSIVTVPSILEDMLKMPELDALTTLKKLDFVAFGGAPMKETVGTELVEKGVKLLNHWGTTEISSIALIQPISKDYDWHYVVPRQDIGLEIELVDASTRSYRLIGHPDGWSKPFYVQDALEMHPTPLTNQIRILGRTDDLVVLVTGEKVRPTIFEQTVAEHPLVKDALVFGDGRPHPGLLVELCETFTHESDCDAFIHTLEPYIEHGNSFIDVHGKILMNMLVLTFTTEKPLIRTDKGSLAQRANYAAFDQEIRRSYKDFEFASASPFPKDNPFALREALRSLVIDSYREGADSFVTSSGDHVDFFEVGMNSLQATRLRAFIQNSLRKSLDLPSLNLILDFTFQNSTLEKLTKAVSALMASRSSLISPSLSENDKEKRRIENMLATLQCYVRELEQYQQQFIDASPRPYIINGIDEAVNSSAGKVVILTGSTGSLGSFLLAELAADPTVTKVFCLNRPHSGGSINMKKHQRQLMASRGVCVNEVQWEKVNFFEAQTNQADLGLTQVQYQELLSHTHVIHNAWPMDFNRGLSSFGSHLQTVCNLLQLCLRAALTAVAGRYPLIHPEKSRVVPEIELEPQCTAKFGYPEAKWVCEKILLKENELFGNGSDGRSPWLLASFLRIGQMTGPEGSGAWNETEHIPIIIRTSQIIKALPHIEGSLSWLPVNRTASVVIELLFSKGFRPIYHLENPSRQSWVNVLERLASIIGSKDAPLPNVPFKEWLDRAHTLGEDPSYNFALKVMPFLEKDFIRMASGTIVLGMTGSKSDSPTLLKSTSVDEKHLQEYVSHWKQCKFLT</sequence>
<keyword evidence="1" id="KW-0596">Phosphopantetheine</keyword>
<name>A0A0D0BMS9_9AGAR</name>
<dbReference type="PANTHER" id="PTHR43439">
    <property type="entry name" value="PHENYLACETATE-COENZYME A LIGASE"/>
    <property type="match status" value="1"/>
</dbReference>
<gene>
    <name evidence="6" type="ORF">GYMLUDRAFT_76195</name>
</gene>
<dbReference type="Proteomes" id="UP000053593">
    <property type="component" value="Unassembled WGS sequence"/>
</dbReference>
<keyword evidence="2" id="KW-0597">Phosphoprotein</keyword>
<keyword evidence="7" id="KW-1185">Reference proteome</keyword>
<dbReference type="InterPro" id="IPR013120">
    <property type="entry name" value="FAR_NAD-bd"/>
</dbReference>
<evidence type="ECO:0000313" key="6">
    <source>
        <dbReference type="EMBL" id="KIK56246.1"/>
    </source>
</evidence>
<dbReference type="PROSITE" id="PS00455">
    <property type="entry name" value="AMP_BINDING"/>
    <property type="match status" value="1"/>
</dbReference>
<dbReference type="InterPro" id="IPR036291">
    <property type="entry name" value="NAD(P)-bd_dom_sf"/>
</dbReference>
<dbReference type="PANTHER" id="PTHR43439:SF2">
    <property type="entry name" value="ENZYME, PUTATIVE (JCVI)-RELATED"/>
    <property type="match status" value="1"/>
</dbReference>
<accession>A0A0D0BMS9</accession>
<dbReference type="InterPro" id="IPR000873">
    <property type="entry name" value="AMP-dep_synth/lig_dom"/>
</dbReference>
<evidence type="ECO:0000313" key="7">
    <source>
        <dbReference type="Proteomes" id="UP000053593"/>
    </source>
</evidence>
<dbReference type="InterPro" id="IPR036736">
    <property type="entry name" value="ACP-like_sf"/>
</dbReference>
<evidence type="ECO:0000259" key="4">
    <source>
        <dbReference type="Pfam" id="PF00501"/>
    </source>
</evidence>
<dbReference type="Gene3D" id="3.40.50.12780">
    <property type="entry name" value="N-terminal domain of ligase-like"/>
    <property type="match status" value="1"/>
</dbReference>
<dbReference type="AlphaFoldDB" id="A0A0D0BMS9"/>
<dbReference type="HOGENOM" id="CLU_002220_2_1_1"/>
<dbReference type="Pfam" id="PF07993">
    <property type="entry name" value="NAD_binding_4"/>
    <property type="match status" value="1"/>
</dbReference>
<reference evidence="6 7" key="1">
    <citation type="submission" date="2014-04" db="EMBL/GenBank/DDBJ databases">
        <title>Evolutionary Origins and Diversification of the Mycorrhizal Mutualists.</title>
        <authorList>
            <consortium name="DOE Joint Genome Institute"/>
            <consortium name="Mycorrhizal Genomics Consortium"/>
            <person name="Kohler A."/>
            <person name="Kuo A."/>
            <person name="Nagy L.G."/>
            <person name="Floudas D."/>
            <person name="Copeland A."/>
            <person name="Barry K.W."/>
            <person name="Cichocki N."/>
            <person name="Veneault-Fourrey C."/>
            <person name="LaButti K."/>
            <person name="Lindquist E.A."/>
            <person name="Lipzen A."/>
            <person name="Lundell T."/>
            <person name="Morin E."/>
            <person name="Murat C."/>
            <person name="Riley R."/>
            <person name="Ohm R."/>
            <person name="Sun H."/>
            <person name="Tunlid A."/>
            <person name="Henrissat B."/>
            <person name="Grigoriev I.V."/>
            <person name="Hibbett D.S."/>
            <person name="Martin F."/>
        </authorList>
    </citation>
    <scope>NUCLEOTIDE SEQUENCE [LARGE SCALE GENOMIC DNA]</scope>
    <source>
        <strain evidence="6 7">FD-317 M1</strain>
    </source>
</reference>
<dbReference type="Pfam" id="PF23562">
    <property type="entry name" value="AMP-binding_C_3"/>
    <property type="match status" value="1"/>
</dbReference>
<keyword evidence="3" id="KW-0175">Coiled coil</keyword>
<dbReference type="Gene3D" id="1.10.1200.10">
    <property type="entry name" value="ACP-like"/>
    <property type="match status" value="1"/>
</dbReference>
<dbReference type="Pfam" id="PF00501">
    <property type="entry name" value="AMP-binding"/>
    <property type="match status" value="1"/>
</dbReference>
<evidence type="ECO:0000256" key="3">
    <source>
        <dbReference type="SAM" id="Coils"/>
    </source>
</evidence>
<feature type="domain" description="Thioester reductase (TE)" evidence="5">
    <location>
        <begin position="712"/>
        <end position="885"/>
    </location>
</feature>
<feature type="coiled-coil region" evidence="3">
    <location>
        <begin position="657"/>
        <end position="684"/>
    </location>
</feature>
<proteinExistence type="predicted"/>
<evidence type="ECO:0000256" key="1">
    <source>
        <dbReference type="ARBA" id="ARBA00022450"/>
    </source>
</evidence>
<dbReference type="SUPFAM" id="SSF56801">
    <property type="entry name" value="Acetyl-CoA synthetase-like"/>
    <property type="match status" value="1"/>
</dbReference>
<dbReference type="PROSITE" id="PS00012">
    <property type="entry name" value="PHOSPHOPANTETHEINE"/>
    <property type="match status" value="1"/>
</dbReference>
<dbReference type="InterPro" id="IPR042099">
    <property type="entry name" value="ANL_N_sf"/>
</dbReference>
<feature type="domain" description="AMP-dependent synthetase/ligase" evidence="4">
    <location>
        <begin position="31"/>
        <end position="385"/>
    </location>
</feature>
<dbReference type="Gene3D" id="3.40.50.720">
    <property type="entry name" value="NAD(P)-binding Rossmann-like Domain"/>
    <property type="match status" value="1"/>
</dbReference>
<protein>
    <recommendedName>
        <fullName evidence="8">Carrier domain-containing protein</fullName>
    </recommendedName>
</protein>
<dbReference type="InterPro" id="IPR051414">
    <property type="entry name" value="Adenylate-forming_Reductase"/>
</dbReference>
<evidence type="ECO:0000256" key="2">
    <source>
        <dbReference type="ARBA" id="ARBA00022553"/>
    </source>
</evidence>
<organism evidence="6 7">
    <name type="scientific">Collybiopsis luxurians FD-317 M1</name>
    <dbReference type="NCBI Taxonomy" id="944289"/>
    <lineage>
        <taxon>Eukaryota</taxon>
        <taxon>Fungi</taxon>
        <taxon>Dikarya</taxon>
        <taxon>Basidiomycota</taxon>
        <taxon>Agaricomycotina</taxon>
        <taxon>Agaricomycetes</taxon>
        <taxon>Agaricomycetidae</taxon>
        <taxon>Agaricales</taxon>
        <taxon>Marasmiineae</taxon>
        <taxon>Omphalotaceae</taxon>
        <taxon>Collybiopsis</taxon>
        <taxon>Collybiopsis luxurians</taxon>
    </lineage>
</organism>
<evidence type="ECO:0000259" key="5">
    <source>
        <dbReference type="Pfam" id="PF07993"/>
    </source>
</evidence>
<evidence type="ECO:0008006" key="8">
    <source>
        <dbReference type="Google" id="ProtNLM"/>
    </source>
</evidence>
<dbReference type="OrthoDB" id="429813at2759"/>
<dbReference type="InterPro" id="IPR006162">
    <property type="entry name" value="Ppantetheine_attach_site"/>
</dbReference>